<dbReference type="RefSeq" id="WP_076476465.1">
    <property type="nucleotide sequence ID" value="NZ_FTNT01000002.1"/>
</dbReference>
<evidence type="ECO:0000256" key="1">
    <source>
        <dbReference type="ARBA" id="ARBA00010688"/>
    </source>
</evidence>
<dbReference type="STRING" id="1344003.SAMN05445060_0573"/>
<dbReference type="InterPro" id="IPR050306">
    <property type="entry name" value="PfkB_Carbo_kinase"/>
</dbReference>
<dbReference type="GO" id="GO:0005524">
    <property type="term" value="F:ATP binding"/>
    <property type="evidence" value="ECO:0007669"/>
    <property type="project" value="UniProtKB-KW"/>
</dbReference>
<dbReference type="CDD" id="cd01167">
    <property type="entry name" value="bac_FRK"/>
    <property type="match status" value="1"/>
</dbReference>
<evidence type="ECO:0000313" key="8">
    <source>
        <dbReference type="Proteomes" id="UP000186218"/>
    </source>
</evidence>
<name>A0A1N7DEC1_9NOCA</name>
<keyword evidence="4 7" id="KW-0418">Kinase</keyword>
<proteinExistence type="inferred from homology"/>
<dbReference type="OrthoDB" id="9795789at2"/>
<dbReference type="GO" id="GO:0016301">
    <property type="term" value="F:kinase activity"/>
    <property type="evidence" value="ECO:0007669"/>
    <property type="project" value="UniProtKB-KW"/>
</dbReference>
<evidence type="ECO:0000259" key="6">
    <source>
        <dbReference type="Pfam" id="PF00294"/>
    </source>
</evidence>
<evidence type="ECO:0000256" key="2">
    <source>
        <dbReference type="ARBA" id="ARBA00022679"/>
    </source>
</evidence>
<keyword evidence="5" id="KW-0067">ATP-binding</keyword>
<dbReference type="EMBL" id="FTNT01000002">
    <property type="protein sequence ID" value="SIR74152.1"/>
    <property type="molecule type" value="Genomic_DNA"/>
</dbReference>
<keyword evidence="8" id="KW-1185">Reference proteome</keyword>
<reference evidence="7 8" key="1">
    <citation type="submission" date="2017-01" db="EMBL/GenBank/DDBJ databases">
        <authorList>
            <person name="Mah S.A."/>
            <person name="Swanson W.J."/>
            <person name="Moy G.W."/>
            <person name="Vacquier V.D."/>
        </authorList>
    </citation>
    <scope>NUCLEOTIDE SEQUENCE [LARGE SCALE GENOMIC DNA]</scope>
    <source>
        <strain evidence="7 8">CPCC 203464</strain>
    </source>
</reference>
<dbReference type="AlphaFoldDB" id="A0A1N7DEC1"/>
<dbReference type="InterPro" id="IPR002173">
    <property type="entry name" value="Carboh/pur_kinase_PfkB_CS"/>
</dbReference>
<dbReference type="PANTHER" id="PTHR43085">
    <property type="entry name" value="HEXOKINASE FAMILY MEMBER"/>
    <property type="match status" value="1"/>
</dbReference>
<sequence length="319" mass="32591">MREIVVCGEALVDVVTDPRRAGTPERPGVMAPMHPALGGGPFNVAVALGRLGSAVSFCSRVSTDGLGEQLVAALTAAGVDLTLLQRGPEPTSLALASIGESGAAEYTFYVDGTADRLVTDPGELPRSVAALCFGTLSLVLEPGAGVYEGLMIRAHREGRAVLLDPNIRAAVIGEAGADAYRARFRSWLGSVDVLKVSDDDAEWLAEGPQGSGPRDWLAAGVGVVVITAGGAGLTVLTAHGAVTVTPPTVEVADTIGAGDTVAAALLHWLGDHGALGQAEVRALDEEQWTRALTHAARAAAVTVSRPGADPPWAGELSSD</sequence>
<comment type="similarity">
    <text evidence="1">Belongs to the carbohydrate kinase PfkB family.</text>
</comment>
<dbReference type="Pfam" id="PF00294">
    <property type="entry name" value="PfkB"/>
    <property type="match status" value="1"/>
</dbReference>
<dbReference type="Proteomes" id="UP000186218">
    <property type="component" value="Unassembled WGS sequence"/>
</dbReference>
<dbReference type="Gene3D" id="3.40.1190.20">
    <property type="match status" value="1"/>
</dbReference>
<evidence type="ECO:0000256" key="3">
    <source>
        <dbReference type="ARBA" id="ARBA00022741"/>
    </source>
</evidence>
<feature type="domain" description="Carbohydrate kinase PfkB" evidence="6">
    <location>
        <begin position="1"/>
        <end position="311"/>
    </location>
</feature>
<evidence type="ECO:0000256" key="5">
    <source>
        <dbReference type="ARBA" id="ARBA00022840"/>
    </source>
</evidence>
<dbReference type="PANTHER" id="PTHR43085:SF1">
    <property type="entry name" value="PSEUDOURIDINE KINASE-RELATED"/>
    <property type="match status" value="1"/>
</dbReference>
<dbReference type="SUPFAM" id="SSF53613">
    <property type="entry name" value="Ribokinase-like"/>
    <property type="match status" value="1"/>
</dbReference>
<evidence type="ECO:0000313" key="7">
    <source>
        <dbReference type="EMBL" id="SIR74152.1"/>
    </source>
</evidence>
<keyword evidence="2" id="KW-0808">Transferase</keyword>
<dbReference type="InterPro" id="IPR011611">
    <property type="entry name" value="PfkB_dom"/>
</dbReference>
<organism evidence="7 8">
    <name type="scientific">Williamsia sterculiae</name>
    <dbReference type="NCBI Taxonomy" id="1344003"/>
    <lineage>
        <taxon>Bacteria</taxon>
        <taxon>Bacillati</taxon>
        <taxon>Actinomycetota</taxon>
        <taxon>Actinomycetes</taxon>
        <taxon>Mycobacteriales</taxon>
        <taxon>Nocardiaceae</taxon>
        <taxon>Williamsia</taxon>
    </lineage>
</organism>
<keyword evidence="3" id="KW-0547">Nucleotide-binding</keyword>
<evidence type="ECO:0000256" key="4">
    <source>
        <dbReference type="ARBA" id="ARBA00022777"/>
    </source>
</evidence>
<protein>
    <submittedName>
        <fullName evidence="7">Fructokinase</fullName>
    </submittedName>
</protein>
<gene>
    <name evidence="7" type="ORF">SAMN05445060_0573</name>
</gene>
<accession>A0A1N7DEC1</accession>
<dbReference type="InterPro" id="IPR029056">
    <property type="entry name" value="Ribokinase-like"/>
</dbReference>
<dbReference type="PROSITE" id="PS00584">
    <property type="entry name" value="PFKB_KINASES_2"/>
    <property type="match status" value="1"/>
</dbReference>